<dbReference type="EMBL" id="CAKOGL010000011">
    <property type="protein sequence ID" value="CAH2091568.1"/>
    <property type="molecule type" value="Genomic_DNA"/>
</dbReference>
<feature type="region of interest" description="Disordered" evidence="1">
    <location>
        <begin position="1"/>
        <end position="31"/>
    </location>
</feature>
<feature type="compositionally biased region" description="Polar residues" evidence="1">
    <location>
        <begin position="1"/>
        <end position="10"/>
    </location>
</feature>
<reference evidence="2" key="1">
    <citation type="submission" date="2022-03" db="EMBL/GenBank/DDBJ databases">
        <authorList>
            <person name="Tunstrom K."/>
        </authorList>
    </citation>
    <scope>NUCLEOTIDE SEQUENCE</scope>
</reference>
<evidence type="ECO:0000313" key="2">
    <source>
        <dbReference type="EMBL" id="CAH2091568.1"/>
    </source>
</evidence>
<dbReference type="Proteomes" id="UP001153954">
    <property type="component" value="Unassembled WGS sequence"/>
</dbReference>
<evidence type="ECO:0000256" key="1">
    <source>
        <dbReference type="SAM" id="MobiDB-lite"/>
    </source>
</evidence>
<dbReference type="AlphaFoldDB" id="A0AAU9TXK1"/>
<organism evidence="2 3">
    <name type="scientific">Euphydryas editha</name>
    <name type="common">Edith's checkerspot</name>
    <dbReference type="NCBI Taxonomy" id="104508"/>
    <lineage>
        <taxon>Eukaryota</taxon>
        <taxon>Metazoa</taxon>
        <taxon>Ecdysozoa</taxon>
        <taxon>Arthropoda</taxon>
        <taxon>Hexapoda</taxon>
        <taxon>Insecta</taxon>
        <taxon>Pterygota</taxon>
        <taxon>Neoptera</taxon>
        <taxon>Endopterygota</taxon>
        <taxon>Lepidoptera</taxon>
        <taxon>Glossata</taxon>
        <taxon>Ditrysia</taxon>
        <taxon>Papilionoidea</taxon>
        <taxon>Nymphalidae</taxon>
        <taxon>Nymphalinae</taxon>
        <taxon>Euphydryas</taxon>
    </lineage>
</organism>
<evidence type="ECO:0000313" key="3">
    <source>
        <dbReference type="Proteomes" id="UP001153954"/>
    </source>
</evidence>
<comment type="caution">
    <text evidence="2">The sequence shown here is derived from an EMBL/GenBank/DDBJ whole genome shotgun (WGS) entry which is preliminary data.</text>
</comment>
<protein>
    <submittedName>
        <fullName evidence="2">Uncharacterized protein</fullName>
    </submittedName>
</protein>
<accession>A0AAU9TXK1</accession>
<proteinExistence type="predicted"/>
<keyword evidence="3" id="KW-1185">Reference proteome</keyword>
<sequence>MTLSRKNSTSEVEEQGFVPSHYPRRKRGDQFSNSFVSHQHLGELRIVAGASPRGRLATFRAISEAGAAVT</sequence>
<name>A0AAU9TXK1_EUPED</name>
<gene>
    <name evidence="2" type="ORF">EEDITHA_LOCUS7423</name>
</gene>